<dbReference type="CDD" id="cd15849">
    <property type="entry name" value="SNARE_Sso1"/>
    <property type="match status" value="1"/>
</dbReference>
<comment type="similarity">
    <text evidence="2">Belongs to the syntaxin family.</text>
</comment>
<comment type="caution">
    <text evidence="10">The sequence shown here is derived from an EMBL/GenBank/DDBJ whole genome shotgun (WGS) entry which is preliminary data.</text>
</comment>
<keyword evidence="3 8" id="KW-0812">Transmembrane</keyword>
<evidence type="ECO:0000313" key="10">
    <source>
        <dbReference type="EMBL" id="KAF9069884.1"/>
    </source>
</evidence>
<feature type="transmembrane region" description="Helical" evidence="8">
    <location>
        <begin position="268"/>
        <end position="289"/>
    </location>
</feature>
<dbReference type="InterPro" id="IPR006011">
    <property type="entry name" value="Syntaxin_N"/>
</dbReference>
<evidence type="ECO:0000256" key="5">
    <source>
        <dbReference type="ARBA" id="ARBA00023136"/>
    </source>
</evidence>
<dbReference type="Gene3D" id="1.20.58.70">
    <property type="match status" value="1"/>
</dbReference>
<dbReference type="GO" id="GO:0006887">
    <property type="term" value="P:exocytosis"/>
    <property type="evidence" value="ECO:0007669"/>
    <property type="project" value="TreeGrafter"/>
</dbReference>
<evidence type="ECO:0000256" key="7">
    <source>
        <dbReference type="SAM" id="MobiDB-lite"/>
    </source>
</evidence>
<dbReference type="SUPFAM" id="SSF47661">
    <property type="entry name" value="t-snare proteins"/>
    <property type="match status" value="1"/>
</dbReference>
<keyword evidence="4 8" id="KW-1133">Transmembrane helix</keyword>
<proteinExistence type="inferred from homology"/>
<comment type="subcellular location">
    <subcellularLocation>
        <location evidence="1">Membrane</location>
        <topology evidence="1">Single-pass type IV membrane protein</topology>
    </subcellularLocation>
</comment>
<dbReference type="PROSITE" id="PS50192">
    <property type="entry name" value="T_SNARE"/>
    <property type="match status" value="1"/>
</dbReference>
<evidence type="ECO:0000256" key="1">
    <source>
        <dbReference type="ARBA" id="ARBA00004211"/>
    </source>
</evidence>
<dbReference type="EMBL" id="JADNRY010000046">
    <property type="protein sequence ID" value="KAF9069884.1"/>
    <property type="molecule type" value="Genomic_DNA"/>
</dbReference>
<dbReference type="InterPro" id="IPR010989">
    <property type="entry name" value="SNARE"/>
</dbReference>
<dbReference type="Pfam" id="PF00804">
    <property type="entry name" value="Syntaxin"/>
    <property type="match status" value="1"/>
</dbReference>
<evidence type="ECO:0000259" key="9">
    <source>
        <dbReference type="PROSITE" id="PS50192"/>
    </source>
</evidence>
<evidence type="ECO:0000256" key="3">
    <source>
        <dbReference type="ARBA" id="ARBA00022692"/>
    </source>
</evidence>
<protein>
    <submittedName>
        <fullName evidence="10">t-SNARE</fullName>
    </submittedName>
</protein>
<keyword evidence="5 8" id="KW-0472">Membrane</keyword>
<dbReference type="OrthoDB" id="10255013at2759"/>
<name>A0A9P5PPR9_9AGAR</name>
<dbReference type="GO" id="GO:0000149">
    <property type="term" value="F:SNARE binding"/>
    <property type="evidence" value="ECO:0007669"/>
    <property type="project" value="TreeGrafter"/>
</dbReference>
<dbReference type="InterPro" id="IPR045242">
    <property type="entry name" value="Syntaxin"/>
</dbReference>
<evidence type="ECO:0000256" key="4">
    <source>
        <dbReference type="ARBA" id="ARBA00022989"/>
    </source>
</evidence>
<accession>A0A9P5PPR9</accession>
<evidence type="ECO:0000256" key="6">
    <source>
        <dbReference type="SAM" id="Coils"/>
    </source>
</evidence>
<dbReference type="GO" id="GO:0005886">
    <property type="term" value="C:plasma membrane"/>
    <property type="evidence" value="ECO:0007669"/>
    <property type="project" value="TreeGrafter"/>
</dbReference>
<dbReference type="Gene3D" id="1.20.5.110">
    <property type="match status" value="1"/>
</dbReference>
<keyword evidence="6" id="KW-0175">Coiled coil</keyword>
<dbReference type="GO" id="GO:0006886">
    <property type="term" value="P:intracellular protein transport"/>
    <property type="evidence" value="ECO:0007669"/>
    <property type="project" value="TreeGrafter"/>
</dbReference>
<dbReference type="GO" id="GO:0048278">
    <property type="term" value="P:vesicle docking"/>
    <property type="evidence" value="ECO:0007669"/>
    <property type="project" value="TreeGrafter"/>
</dbReference>
<dbReference type="Proteomes" id="UP000772434">
    <property type="component" value="Unassembled WGS sequence"/>
</dbReference>
<evidence type="ECO:0000256" key="8">
    <source>
        <dbReference type="SAM" id="Phobius"/>
    </source>
</evidence>
<keyword evidence="11" id="KW-1185">Reference proteome</keyword>
<dbReference type="InterPro" id="IPR000727">
    <property type="entry name" value="T_SNARE_dom"/>
</dbReference>
<dbReference type="PANTHER" id="PTHR19957">
    <property type="entry name" value="SYNTAXIN"/>
    <property type="match status" value="1"/>
</dbReference>
<evidence type="ECO:0000256" key="2">
    <source>
        <dbReference type="ARBA" id="ARBA00009063"/>
    </source>
</evidence>
<organism evidence="10 11">
    <name type="scientific">Rhodocollybia butyracea</name>
    <dbReference type="NCBI Taxonomy" id="206335"/>
    <lineage>
        <taxon>Eukaryota</taxon>
        <taxon>Fungi</taxon>
        <taxon>Dikarya</taxon>
        <taxon>Basidiomycota</taxon>
        <taxon>Agaricomycotina</taxon>
        <taxon>Agaricomycetes</taxon>
        <taxon>Agaricomycetidae</taxon>
        <taxon>Agaricales</taxon>
        <taxon>Marasmiineae</taxon>
        <taxon>Omphalotaceae</taxon>
        <taxon>Rhodocollybia</taxon>
    </lineage>
</organism>
<evidence type="ECO:0000313" key="11">
    <source>
        <dbReference type="Proteomes" id="UP000772434"/>
    </source>
</evidence>
<dbReference type="SMART" id="SM00503">
    <property type="entry name" value="SynN"/>
    <property type="match status" value="1"/>
</dbReference>
<sequence>MARDRLAALRAQRQGASHLNSDTHPTQASENTRLDQDADYEMAQLRDSGNLSSFYAEISSLQNTLRIFNENVSRIAELHLRSLDNTNDVAAQRDAVQLNELVTDTSALSATLKRKIKELEKSGGSGRDLEIKKQQTALVKSKFVEAIQNYQHVEQEFRTRYKQRLERHDIGSGQMFNEALLDSNRHGEYRAVYREVQERQEDIKQIERTLGELAQLFNDMSVITEQQNETIGNVETTAGDVAHQTEAGGLGHTERAVRSARSARKMRWYCFFIFLFVVAVLAIVLGVVFGTRPKNH</sequence>
<dbReference type="PANTHER" id="PTHR19957:SF307">
    <property type="entry name" value="PROTEIN SSO1-RELATED"/>
    <property type="match status" value="1"/>
</dbReference>
<feature type="region of interest" description="Disordered" evidence="7">
    <location>
        <begin position="11"/>
        <end position="34"/>
    </location>
</feature>
<feature type="domain" description="T-SNARE coiled-coil homology" evidence="9">
    <location>
        <begin position="193"/>
        <end position="241"/>
    </location>
</feature>
<dbReference type="GO" id="GO:0012505">
    <property type="term" value="C:endomembrane system"/>
    <property type="evidence" value="ECO:0007669"/>
    <property type="project" value="TreeGrafter"/>
</dbReference>
<reference evidence="10" key="1">
    <citation type="submission" date="2020-11" db="EMBL/GenBank/DDBJ databases">
        <authorList>
            <consortium name="DOE Joint Genome Institute"/>
            <person name="Ahrendt S."/>
            <person name="Riley R."/>
            <person name="Andreopoulos W."/>
            <person name="Labutti K."/>
            <person name="Pangilinan J."/>
            <person name="Ruiz-Duenas F.J."/>
            <person name="Barrasa J.M."/>
            <person name="Sanchez-Garcia M."/>
            <person name="Camarero S."/>
            <person name="Miyauchi S."/>
            <person name="Serrano A."/>
            <person name="Linde D."/>
            <person name="Babiker R."/>
            <person name="Drula E."/>
            <person name="Ayuso-Fernandez I."/>
            <person name="Pacheco R."/>
            <person name="Padilla G."/>
            <person name="Ferreira P."/>
            <person name="Barriuso J."/>
            <person name="Kellner H."/>
            <person name="Castanera R."/>
            <person name="Alfaro M."/>
            <person name="Ramirez L."/>
            <person name="Pisabarro A.G."/>
            <person name="Kuo A."/>
            <person name="Tritt A."/>
            <person name="Lipzen A."/>
            <person name="He G."/>
            <person name="Yan M."/>
            <person name="Ng V."/>
            <person name="Cullen D."/>
            <person name="Martin F."/>
            <person name="Rosso M.-N."/>
            <person name="Henrissat B."/>
            <person name="Hibbett D."/>
            <person name="Martinez A.T."/>
            <person name="Grigoriev I.V."/>
        </authorList>
    </citation>
    <scope>NUCLEOTIDE SEQUENCE</scope>
    <source>
        <strain evidence="10">AH 40177</strain>
    </source>
</reference>
<dbReference type="GO" id="GO:0031201">
    <property type="term" value="C:SNARE complex"/>
    <property type="evidence" value="ECO:0007669"/>
    <property type="project" value="TreeGrafter"/>
</dbReference>
<dbReference type="GO" id="GO:0006906">
    <property type="term" value="P:vesicle fusion"/>
    <property type="evidence" value="ECO:0007669"/>
    <property type="project" value="TreeGrafter"/>
</dbReference>
<dbReference type="GO" id="GO:0005484">
    <property type="term" value="F:SNAP receptor activity"/>
    <property type="evidence" value="ECO:0007669"/>
    <property type="project" value="TreeGrafter"/>
</dbReference>
<gene>
    <name evidence="10" type="ORF">BDP27DRAFT_1324756</name>
</gene>
<feature type="coiled-coil region" evidence="6">
    <location>
        <begin position="189"/>
        <end position="216"/>
    </location>
</feature>
<dbReference type="SMART" id="SM00397">
    <property type="entry name" value="t_SNARE"/>
    <property type="match status" value="1"/>
</dbReference>
<feature type="compositionally biased region" description="Polar residues" evidence="7">
    <location>
        <begin position="15"/>
        <end position="31"/>
    </location>
</feature>
<dbReference type="AlphaFoldDB" id="A0A9P5PPR9"/>